<dbReference type="GO" id="GO:0000993">
    <property type="term" value="F:RNA polymerase II complex binding"/>
    <property type="evidence" value="ECO:0007669"/>
    <property type="project" value="TreeGrafter"/>
</dbReference>
<feature type="domain" description="CID" evidence="4">
    <location>
        <begin position="3"/>
        <end position="135"/>
    </location>
</feature>
<feature type="coiled-coil region" evidence="2">
    <location>
        <begin position="250"/>
        <end position="277"/>
    </location>
</feature>
<proteinExistence type="predicted"/>
<dbReference type="GO" id="GO:0031124">
    <property type="term" value="P:mRNA 3'-end processing"/>
    <property type="evidence" value="ECO:0007669"/>
    <property type="project" value="TreeGrafter"/>
</dbReference>
<accession>A0A2P2KFI7</accession>
<dbReference type="PROSITE" id="PS51391">
    <property type="entry name" value="CID"/>
    <property type="match status" value="1"/>
</dbReference>
<feature type="compositionally biased region" description="Gly residues" evidence="3">
    <location>
        <begin position="538"/>
        <end position="547"/>
    </location>
</feature>
<feature type="region of interest" description="Disordered" evidence="3">
    <location>
        <begin position="497"/>
        <end position="562"/>
    </location>
</feature>
<feature type="region of interest" description="Disordered" evidence="3">
    <location>
        <begin position="125"/>
        <end position="147"/>
    </location>
</feature>
<dbReference type="Pfam" id="PF04818">
    <property type="entry name" value="CID"/>
    <property type="match status" value="1"/>
</dbReference>
<evidence type="ECO:0000259" key="4">
    <source>
        <dbReference type="PROSITE" id="PS51391"/>
    </source>
</evidence>
<organism evidence="5">
    <name type="scientific">Rhizophora mucronata</name>
    <name type="common">Asiatic mangrove</name>
    <dbReference type="NCBI Taxonomy" id="61149"/>
    <lineage>
        <taxon>Eukaryota</taxon>
        <taxon>Viridiplantae</taxon>
        <taxon>Streptophyta</taxon>
        <taxon>Embryophyta</taxon>
        <taxon>Tracheophyta</taxon>
        <taxon>Spermatophyta</taxon>
        <taxon>Magnoliopsida</taxon>
        <taxon>eudicotyledons</taxon>
        <taxon>Gunneridae</taxon>
        <taxon>Pentapetalae</taxon>
        <taxon>rosids</taxon>
        <taxon>fabids</taxon>
        <taxon>Malpighiales</taxon>
        <taxon>Rhizophoraceae</taxon>
        <taxon>Rhizophora</taxon>
    </lineage>
</organism>
<reference evidence="5" key="1">
    <citation type="submission" date="2018-02" db="EMBL/GenBank/DDBJ databases">
        <title>Rhizophora mucronata_Transcriptome.</title>
        <authorList>
            <person name="Meera S.P."/>
            <person name="Sreeshan A."/>
            <person name="Augustine A."/>
        </authorList>
    </citation>
    <scope>NUCLEOTIDE SEQUENCE</scope>
    <source>
        <tissue evidence="5">Leaf</tissue>
    </source>
</reference>
<dbReference type="AlphaFoldDB" id="A0A2P2KFI7"/>
<name>A0A2P2KFI7_RHIMU</name>
<dbReference type="InterPro" id="IPR008942">
    <property type="entry name" value="ENTH_VHS"/>
</dbReference>
<dbReference type="Gene3D" id="1.25.40.90">
    <property type="match status" value="1"/>
</dbReference>
<evidence type="ECO:0000256" key="1">
    <source>
        <dbReference type="ARBA" id="ARBA00022664"/>
    </source>
</evidence>
<feature type="compositionally biased region" description="Low complexity" evidence="3">
    <location>
        <begin position="516"/>
        <end position="534"/>
    </location>
</feature>
<evidence type="ECO:0000313" key="5">
    <source>
        <dbReference type="EMBL" id="MBX04485.1"/>
    </source>
</evidence>
<feature type="region of interest" description="Disordered" evidence="3">
    <location>
        <begin position="394"/>
        <end position="417"/>
    </location>
</feature>
<evidence type="ECO:0000256" key="3">
    <source>
        <dbReference type="SAM" id="MobiDB-lite"/>
    </source>
</evidence>
<dbReference type="SMART" id="SM00582">
    <property type="entry name" value="RPR"/>
    <property type="match status" value="1"/>
</dbReference>
<dbReference type="PANTHER" id="PTHR12460">
    <property type="entry name" value="CYCLIN-DEPENDENT KINASE INHIBITOR-RELATED PROTEIN"/>
    <property type="match status" value="1"/>
</dbReference>
<dbReference type="CDD" id="cd16981">
    <property type="entry name" value="CID_RPRD_like"/>
    <property type="match status" value="1"/>
</dbReference>
<sequence>MSNESFDGQILAEKLSKLNNSQQSIESLSRWCISHRKKARQIVETWEKYFNSSQREQRVSFLYLANDILQNSRRKGSEFVNEFWKVLPGALKHVYENGEEHGKKVVARLVDIWEERKVFGSRGQGLKDEMLGKNPPPPLANNGKSSNPIKIVKRDAHSVRIKLAVGGLPEKILTSFQSIFDEHINEEATLSKSHAAVSQMGKIREDMENASNLGNQHSSVWVDEIQDQEKVLRQCVGQLETAEASRVMLVSQLKEALQDQESKLEFIRAQLQVSQSQIEQASLLRSRLTGLVSGPLSTTVIPAQVVEAMKIDENSTAPIQPTRSPPQPVVSFAPLKPTDEESKKAAAAAVAAKLAASTSSAQMLTSVLSSLVAEEAANMNGTLKSEFSTGLAMFSPDKRPRLDKPMPMSDTSSSEVGNTSYFTPLQQQSGTSVSLMLGTSSIQPMSPSNQVQTSFGAVPPLPPLPPLSRANPSPNQYVQSTGMMVGVMPYGYGTNALPPPPPLPPHIAMGLARPASQSPQQSQPQQLPQQQQTQATGGYYGPPGIGFYGQTHQQATPPVPRQ</sequence>
<evidence type="ECO:0000256" key="2">
    <source>
        <dbReference type="SAM" id="Coils"/>
    </source>
</evidence>
<dbReference type="EMBL" id="GGEC01024001">
    <property type="protein sequence ID" value="MBX04485.1"/>
    <property type="molecule type" value="Transcribed_RNA"/>
</dbReference>
<keyword evidence="2" id="KW-0175">Coiled coil</keyword>
<dbReference type="FunFam" id="1.25.40.90:FF:000018">
    <property type="entry name" value="ENTH/VHS family protein isoform 1"/>
    <property type="match status" value="1"/>
</dbReference>
<protein>
    <recommendedName>
        <fullName evidence="4">CID domain-containing protein</fullName>
    </recommendedName>
</protein>
<keyword evidence="1" id="KW-0507">mRNA processing</keyword>
<dbReference type="GO" id="GO:0005634">
    <property type="term" value="C:nucleus"/>
    <property type="evidence" value="ECO:0007669"/>
    <property type="project" value="UniProtKB-ARBA"/>
</dbReference>
<dbReference type="SUPFAM" id="SSF48464">
    <property type="entry name" value="ENTH/VHS domain"/>
    <property type="match status" value="1"/>
</dbReference>
<dbReference type="InterPro" id="IPR006569">
    <property type="entry name" value="CID_dom"/>
</dbReference>
<dbReference type="PANTHER" id="PTHR12460:SF0">
    <property type="entry name" value="CID DOMAIN-CONTAINING PROTEIN-RELATED"/>
    <property type="match status" value="1"/>
</dbReference>